<evidence type="ECO:0000256" key="1">
    <source>
        <dbReference type="SAM" id="MobiDB-lite"/>
    </source>
</evidence>
<reference evidence="2" key="1">
    <citation type="journal article" date="2017" name="Nature">
        <title>The sunflower genome provides insights into oil metabolism, flowering and Asterid evolution.</title>
        <authorList>
            <person name="Badouin H."/>
            <person name="Gouzy J."/>
            <person name="Grassa C.J."/>
            <person name="Murat F."/>
            <person name="Staton S.E."/>
            <person name="Cottret L."/>
            <person name="Lelandais-Briere C."/>
            <person name="Owens G.L."/>
            <person name="Carrere S."/>
            <person name="Mayjonade B."/>
            <person name="Legrand L."/>
            <person name="Gill N."/>
            <person name="Kane N.C."/>
            <person name="Bowers J.E."/>
            <person name="Hubner S."/>
            <person name="Bellec A."/>
            <person name="Berard A."/>
            <person name="Berges H."/>
            <person name="Blanchet N."/>
            <person name="Boniface M.C."/>
            <person name="Brunel D."/>
            <person name="Catrice O."/>
            <person name="Chaidir N."/>
            <person name="Claudel C."/>
            <person name="Donnadieu C."/>
            <person name="Faraut T."/>
            <person name="Fievet G."/>
            <person name="Helmstetter N."/>
            <person name="King M."/>
            <person name="Knapp S.J."/>
            <person name="Lai Z."/>
            <person name="Le Paslier M.C."/>
            <person name="Lippi Y."/>
            <person name="Lorenzon L."/>
            <person name="Mandel J.R."/>
            <person name="Marage G."/>
            <person name="Marchand G."/>
            <person name="Marquand E."/>
            <person name="Bret-Mestries E."/>
            <person name="Morien E."/>
            <person name="Nambeesan S."/>
            <person name="Nguyen T."/>
            <person name="Pegot-Espagnet P."/>
            <person name="Pouilly N."/>
            <person name="Raftis F."/>
            <person name="Sallet E."/>
            <person name="Schiex T."/>
            <person name="Thomas J."/>
            <person name="Vandecasteele C."/>
            <person name="Vares D."/>
            <person name="Vear F."/>
            <person name="Vautrin S."/>
            <person name="Crespi M."/>
            <person name="Mangin B."/>
            <person name="Burke J.M."/>
            <person name="Salse J."/>
            <person name="Munos S."/>
            <person name="Vincourt P."/>
            <person name="Rieseberg L.H."/>
            <person name="Langlade N.B."/>
        </authorList>
    </citation>
    <scope>NUCLEOTIDE SEQUENCE</scope>
    <source>
        <tissue evidence="2">Leaves</tissue>
    </source>
</reference>
<dbReference type="Gramene" id="mRNA:HanXRQr2_Chr08g0341471">
    <property type="protein sequence ID" value="CDS:HanXRQr2_Chr08g0341471.1"/>
    <property type="gene ID" value="HanXRQr2_Chr08g0341471"/>
</dbReference>
<dbReference type="EMBL" id="MNCJ02000323">
    <property type="protein sequence ID" value="KAF5795592.1"/>
    <property type="molecule type" value="Genomic_DNA"/>
</dbReference>
<gene>
    <name evidence="2" type="ORF">HanXRQr2_Chr08g0341471</name>
</gene>
<evidence type="ECO:0000313" key="2">
    <source>
        <dbReference type="EMBL" id="KAF5795592.1"/>
    </source>
</evidence>
<accession>A0A9K3NCP8</accession>
<comment type="caution">
    <text evidence="2">The sequence shown here is derived from an EMBL/GenBank/DDBJ whole genome shotgun (WGS) entry which is preliminary data.</text>
</comment>
<feature type="region of interest" description="Disordered" evidence="1">
    <location>
        <begin position="1"/>
        <end position="22"/>
    </location>
</feature>
<protein>
    <submittedName>
        <fullName evidence="2">Uncharacterized protein</fullName>
    </submittedName>
</protein>
<dbReference type="Proteomes" id="UP000215914">
    <property type="component" value="Unassembled WGS sequence"/>
</dbReference>
<evidence type="ECO:0000313" key="3">
    <source>
        <dbReference type="Proteomes" id="UP000215914"/>
    </source>
</evidence>
<proteinExistence type="predicted"/>
<organism evidence="2 3">
    <name type="scientific">Helianthus annuus</name>
    <name type="common">Common sunflower</name>
    <dbReference type="NCBI Taxonomy" id="4232"/>
    <lineage>
        <taxon>Eukaryota</taxon>
        <taxon>Viridiplantae</taxon>
        <taxon>Streptophyta</taxon>
        <taxon>Embryophyta</taxon>
        <taxon>Tracheophyta</taxon>
        <taxon>Spermatophyta</taxon>
        <taxon>Magnoliopsida</taxon>
        <taxon>eudicotyledons</taxon>
        <taxon>Gunneridae</taxon>
        <taxon>Pentapetalae</taxon>
        <taxon>asterids</taxon>
        <taxon>campanulids</taxon>
        <taxon>Asterales</taxon>
        <taxon>Asteraceae</taxon>
        <taxon>Asteroideae</taxon>
        <taxon>Heliantheae alliance</taxon>
        <taxon>Heliantheae</taxon>
        <taxon>Helianthus</taxon>
    </lineage>
</organism>
<name>A0A9K3NCP8_HELAN</name>
<reference evidence="2" key="2">
    <citation type="submission" date="2020-06" db="EMBL/GenBank/DDBJ databases">
        <title>Helianthus annuus Genome sequencing and assembly Release 2.</title>
        <authorList>
            <person name="Gouzy J."/>
            <person name="Langlade N."/>
            <person name="Munos S."/>
        </authorList>
    </citation>
    <scope>NUCLEOTIDE SEQUENCE</scope>
    <source>
        <tissue evidence="2">Leaves</tissue>
    </source>
</reference>
<keyword evidence="3" id="KW-1185">Reference proteome</keyword>
<dbReference type="AlphaFoldDB" id="A0A9K3NCP8"/>
<sequence length="67" mass="7584">MPACKKKSGHLQLSGHTQKTTEQGSSILGFRHIIVYKMDRISCHRSSSYTRCEQTTTISAILWRNSS</sequence>